<protein>
    <submittedName>
        <fullName evidence="2">Uncharacterized protein</fullName>
    </submittedName>
</protein>
<dbReference type="EMBL" id="FP103042">
    <property type="protein sequence ID" value="CAX26975.1"/>
    <property type="molecule type" value="Genomic_DNA"/>
</dbReference>
<proteinExistence type="predicted"/>
<sequence length="92" mass="10152">MGAPGPGTFATMLLWLGALELSSQLTRPPDPDYRRFPAGLDRAKCLKLGTARRAGSADMWPRQQSATCSSPPREKRVTIPQSWAKLTRTRDP</sequence>
<evidence type="ECO:0000256" key="1">
    <source>
        <dbReference type="SAM" id="MobiDB-lite"/>
    </source>
</evidence>
<dbReference type="AlphaFoldDB" id="C7CLX6"/>
<gene>
    <name evidence="2" type="ORF">METD_I5363</name>
</gene>
<name>C7CLX6_METED</name>
<dbReference type="Proteomes" id="UP000008070">
    <property type="component" value="Chromosome"/>
</dbReference>
<evidence type="ECO:0000313" key="3">
    <source>
        <dbReference type="Proteomes" id="UP000008070"/>
    </source>
</evidence>
<organism evidence="2 3">
    <name type="scientific">Methylorubrum extorquens (strain DSM 6343 / CIP 106787 / DM4)</name>
    <name type="common">Methylobacterium extorquens</name>
    <dbReference type="NCBI Taxonomy" id="661410"/>
    <lineage>
        <taxon>Bacteria</taxon>
        <taxon>Pseudomonadati</taxon>
        <taxon>Pseudomonadota</taxon>
        <taxon>Alphaproteobacteria</taxon>
        <taxon>Hyphomicrobiales</taxon>
        <taxon>Methylobacteriaceae</taxon>
        <taxon>Methylorubrum</taxon>
    </lineage>
</organism>
<accession>C7CLX6</accession>
<evidence type="ECO:0000313" key="2">
    <source>
        <dbReference type="EMBL" id="CAX26975.1"/>
    </source>
</evidence>
<reference evidence="3" key="1">
    <citation type="journal article" date="2009" name="PLoS ONE">
        <title>Methylobacterium genome sequences: a reference blueprint to investigate microbial metabolism of C1 compounds from natural and industrial sources.</title>
        <authorList>
            <person name="Vuilleumier S."/>
            <person name="Chistoserdova L."/>
            <person name="Lee M.-C."/>
            <person name="Bringel F."/>
            <person name="Lajus A."/>
            <person name="Zhou Y."/>
            <person name="Gourion B."/>
            <person name="Barbe V."/>
            <person name="Chang J."/>
            <person name="Cruveiller S."/>
            <person name="Dossat C."/>
            <person name="Gillett W."/>
            <person name="Gruffaz C."/>
            <person name="Haugen E."/>
            <person name="Hourcade E."/>
            <person name="Levy R."/>
            <person name="Mangenot S."/>
            <person name="Muller E."/>
            <person name="Nadalig T."/>
            <person name="Pagni M."/>
            <person name="Penny C."/>
            <person name="Peyraud R."/>
            <person name="Robinson D.G."/>
            <person name="Roche D."/>
            <person name="Rouy Z."/>
            <person name="Saenampechek C."/>
            <person name="Salvignol G."/>
            <person name="Vallenet D."/>
            <person name="Wu Z."/>
            <person name="Marx C.J."/>
            <person name="Vorholt J.A."/>
            <person name="Olson M.V."/>
            <person name="Kaul R."/>
            <person name="Weissenbach J."/>
            <person name="Medigue C."/>
            <person name="Lidstrom M.E."/>
        </authorList>
    </citation>
    <scope>NUCLEOTIDE SEQUENCE [LARGE SCALE GENOMIC DNA]</scope>
    <source>
        <strain evidence="3">DSM 6343 / CIP 106787 / DM4</strain>
    </source>
</reference>
<feature type="region of interest" description="Disordered" evidence="1">
    <location>
        <begin position="52"/>
        <end position="92"/>
    </location>
</feature>
<dbReference type="KEGG" id="mdi:METDI5363"/>
<dbReference type="HOGENOM" id="CLU_2409847_0_0_5"/>